<dbReference type="EMBL" id="NRJG01000031">
    <property type="protein sequence ID" value="RIY39474.1"/>
    <property type="molecule type" value="Genomic_DNA"/>
</dbReference>
<dbReference type="OrthoDB" id="9834249at2"/>
<keyword evidence="3" id="KW-1185">Reference proteome</keyword>
<accession>A0A3A1YSV2</accession>
<evidence type="ECO:0000313" key="3">
    <source>
        <dbReference type="Proteomes" id="UP000265916"/>
    </source>
</evidence>
<sequence>MTRRRQDQITADTDALDVFDTWQGAVTDALTLRANDAKYNVNGQVYFDQNDKTLSRATKAASSDNKTIWSTDYNMEGFPFAKIYQQRQGNSGANHELSNYYNDLILYQDGLNSADLRKTPNQLVTMEFFQKVITQLTFAENSPRNYSSSNTELLSGSKSNGADDQWSFKVAGLTIKMGIVNRNEWKGTVSFTKAFENQVLNIQLTGIANSTSSKTDCYVDQATKLNPKEGFNFLCSYRTNNKSYFYWLAIGY</sequence>
<reference evidence="2 3" key="1">
    <citation type="submission" date="2017-08" db="EMBL/GenBank/DDBJ databases">
        <title>Reclassification of Bisgaard taxon 37 and 44.</title>
        <authorList>
            <person name="Christensen H."/>
        </authorList>
    </citation>
    <scope>NUCLEOTIDE SEQUENCE [LARGE SCALE GENOMIC DNA]</scope>
    <source>
        <strain evidence="2 3">111</strain>
    </source>
</reference>
<protein>
    <recommendedName>
        <fullName evidence="1">Putative tail fiber protein gp53-like C-terminal domain-containing protein</fullName>
    </recommendedName>
</protein>
<evidence type="ECO:0000259" key="1">
    <source>
        <dbReference type="Pfam" id="PF21882"/>
    </source>
</evidence>
<dbReference type="Pfam" id="PF21882">
    <property type="entry name" value="Gp53-like_C"/>
    <property type="match status" value="1"/>
</dbReference>
<dbReference type="InterPro" id="IPR054075">
    <property type="entry name" value="Gp53-like_C"/>
</dbReference>
<evidence type="ECO:0000313" key="2">
    <source>
        <dbReference type="EMBL" id="RIY39474.1"/>
    </source>
</evidence>
<name>A0A3A1YSV2_9GAMM</name>
<organism evidence="2 3">
    <name type="scientific">Psittacicella hinzii</name>
    <dbReference type="NCBI Taxonomy" id="2028575"/>
    <lineage>
        <taxon>Bacteria</taxon>
        <taxon>Pseudomonadati</taxon>
        <taxon>Pseudomonadota</taxon>
        <taxon>Gammaproteobacteria</taxon>
        <taxon>Pasteurellales</taxon>
        <taxon>Psittacicellaceae</taxon>
        <taxon>Psittacicella</taxon>
    </lineage>
</organism>
<proteinExistence type="predicted"/>
<gene>
    <name evidence="2" type="ORF">CKF58_02095</name>
</gene>
<dbReference type="AlphaFoldDB" id="A0A3A1YSV2"/>
<feature type="domain" description="Putative tail fiber protein gp53-like C-terminal" evidence="1">
    <location>
        <begin position="172"/>
        <end position="252"/>
    </location>
</feature>
<dbReference type="Gene3D" id="2.60.40.3940">
    <property type="match status" value="1"/>
</dbReference>
<dbReference type="RefSeq" id="WP_119530364.1">
    <property type="nucleotide sequence ID" value="NZ_NRJG01000031.1"/>
</dbReference>
<comment type="caution">
    <text evidence="2">The sequence shown here is derived from an EMBL/GenBank/DDBJ whole genome shotgun (WGS) entry which is preliminary data.</text>
</comment>
<dbReference type="Proteomes" id="UP000265916">
    <property type="component" value="Unassembled WGS sequence"/>
</dbReference>